<evidence type="ECO:0000313" key="2">
    <source>
        <dbReference type="EMBL" id="MBJ7538595.1"/>
    </source>
</evidence>
<reference evidence="2" key="1">
    <citation type="submission" date="2020-12" db="EMBL/GenBank/DDBJ databases">
        <title>Marinomonas arctica sp. nov., a psychrotolerant bacterium isolated from the Arctic.</title>
        <authorList>
            <person name="Zhang Y."/>
        </authorList>
    </citation>
    <scope>NUCLEOTIDE SEQUENCE</scope>
    <source>
        <strain evidence="2">C1424</strain>
    </source>
</reference>
<protein>
    <submittedName>
        <fullName evidence="2">Nucleotidyltransferase domain-containing protein</fullName>
    </submittedName>
</protein>
<comment type="caution">
    <text evidence="2">The sequence shown here is derived from an EMBL/GenBank/DDBJ whole genome shotgun (WGS) entry which is preliminary data.</text>
</comment>
<dbReference type="AlphaFoldDB" id="A0A934JWJ1"/>
<feature type="domain" description="Polymerase beta nucleotidyltransferase" evidence="1">
    <location>
        <begin position="15"/>
        <end position="101"/>
    </location>
</feature>
<evidence type="ECO:0000313" key="3">
    <source>
        <dbReference type="Proteomes" id="UP000628710"/>
    </source>
</evidence>
<sequence length="102" mass="11280">MTLNQYGLPTTLMGKMSAVFTRYPEIQKVTLFGSRVTGKFRTGSDIDLAITTSQADTLSHLHHELDELNSPYLIDLVDESSITNPALIKHIQDVGVVIYQAS</sequence>
<dbReference type="PANTHER" id="PTHR43852:SF3">
    <property type="entry name" value="NUCLEOTIDYLTRANSFERASE"/>
    <property type="match status" value="1"/>
</dbReference>
<organism evidence="2 3">
    <name type="scientific">Marinomonas transparens</name>
    <dbReference type="NCBI Taxonomy" id="2795388"/>
    <lineage>
        <taxon>Bacteria</taxon>
        <taxon>Pseudomonadati</taxon>
        <taxon>Pseudomonadota</taxon>
        <taxon>Gammaproteobacteria</taxon>
        <taxon>Oceanospirillales</taxon>
        <taxon>Oceanospirillaceae</taxon>
        <taxon>Marinomonas</taxon>
    </lineage>
</organism>
<dbReference type="EMBL" id="JAEMNX010000015">
    <property type="protein sequence ID" value="MBJ7538595.1"/>
    <property type="molecule type" value="Genomic_DNA"/>
</dbReference>
<accession>A0A934JWJ1</accession>
<dbReference type="SUPFAM" id="SSF81301">
    <property type="entry name" value="Nucleotidyltransferase"/>
    <property type="match status" value="1"/>
</dbReference>
<dbReference type="Proteomes" id="UP000628710">
    <property type="component" value="Unassembled WGS sequence"/>
</dbReference>
<dbReference type="InterPro" id="IPR052930">
    <property type="entry name" value="TA_antitoxin_MntA"/>
</dbReference>
<proteinExistence type="predicted"/>
<keyword evidence="3" id="KW-1185">Reference proteome</keyword>
<dbReference type="Gene3D" id="3.30.460.10">
    <property type="entry name" value="Beta Polymerase, domain 2"/>
    <property type="match status" value="1"/>
</dbReference>
<evidence type="ECO:0000259" key="1">
    <source>
        <dbReference type="Pfam" id="PF18765"/>
    </source>
</evidence>
<gene>
    <name evidence="2" type="ORF">I8J31_12995</name>
</gene>
<name>A0A934JWJ1_9GAMM</name>
<dbReference type="PANTHER" id="PTHR43852">
    <property type="entry name" value="NUCLEOTIDYLTRANSFERASE"/>
    <property type="match status" value="1"/>
</dbReference>
<dbReference type="InterPro" id="IPR043519">
    <property type="entry name" value="NT_sf"/>
</dbReference>
<dbReference type="InterPro" id="IPR041633">
    <property type="entry name" value="Polbeta"/>
</dbReference>
<dbReference type="Pfam" id="PF18765">
    <property type="entry name" value="Polbeta"/>
    <property type="match status" value="1"/>
</dbReference>
<dbReference type="CDD" id="cd05403">
    <property type="entry name" value="NT_KNTase_like"/>
    <property type="match status" value="1"/>
</dbReference>
<dbReference type="RefSeq" id="WP_199469004.1">
    <property type="nucleotide sequence ID" value="NZ_JAEMNX010000015.1"/>
</dbReference>